<feature type="transmembrane region" description="Helical" evidence="2">
    <location>
        <begin position="173"/>
        <end position="195"/>
    </location>
</feature>
<dbReference type="InterPro" id="IPR043128">
    <property type="entry name" value="Rev_trsase/Diguanyl_cyclase"/>
</dbReference>
<dbReference type="PANTHER" id="PTHR44757">
    <property type="entry name" value="DIGUANYLATE CYCLASE DGCP"/>
    <property type="match status" value="1"/>
</dbReference>
<dbReference type="PROSITE" id="PS50887">
    <property type="entry name" value="GGDEF"/>
    <property type="match status" value="1"/>
</dbReference>
<comment type="caution">
    <text evidence="5">The sequence shown here is derived from an EMBL/GenBank/DDBJ whole genome shotgun (WGS) entry which is preliminary data.</text>
</comment>
<evidence type="ECO:0000313" key="6">
    <source>
        <dbReference type="Proteomes" id="UP001501074"/>
    </source>
</evidence>
<dbReference type="NCBIfam" id="TIGR00254">
    <property type="entry name" value="GGDEF"/>
    <property type="match status" value="1"/>
</dbReference>
<evidence type="ECO:0000313" key="5">
    <source>
        <dbReference type="EMBL" id="GAA3595577.1"/>
    </source>
</evidence>
<dbReference type="CDD" id="cd01949">
    <property type="entry name" value="GGDEF"/>
    <property type="match status" value="1"/>
</dbReference>
<dbReference type="InterPro" id="IPR052155">
    <property type="entry name" value="Biofilm_reg_signaling"/>
</dbReference>
<feature type="transmembrane region" description="Helical" evidence="2">
    <location>
        <begin position="111"/>
        <end position="128"/>
    </location>
</feature>
<dbReference type="SMART" id="SM00052">
    <property type="entry name" value="EAL"/>
    <property type="match status" value="1"/>
</dbReference>
<feature type="transmembrane region" description="Helical" evidence="2">
    <location>
        <begin position="46"/>
        <end position="65"/>
    </location>
</feature>
<keyword evidence="2" id="KW-0812">Transmembrane</keyword>
<feature type="transmembrane region" description="Helical" evidence="2">
    <location>
        <begin position="202"/>
        <end position="224"/>
    </location>
</feature>
<organism evidence="5 6">
    <name type="scientific">Kineosporia mesophila</name>
    <dbReference type="NCBI Taxonomy" id="566012"/>
    <lineage>
        <taxon>Bacteria</taxon>
        <taxon>Bacillati</taxon>
        <taxon>Actinomycetota</taxon>
        <taxon>Actinomycetes</taxon>
        <taxon>Kineosporiales</taxon>
        <taxon>Kineosporiaceae</taxon>
        <taxon>Kineosporia</taxon>
    </lineage>
</organism>
<evidence type="ECO:0000256" key="2">
    <source>
        <dbReference type="SAM" id="Phobius"/>
    </source>
</evidence>
<feature type="domain" description="GGDEF" evidence="4">
    <location>
        <begin position="357"/>
        <end position="495"/>
    </location>
</feature>
<feature type="transmembrane region" description="Helical" evidence="2">
    <location>
        <begin position="271"/>
        <end position="291"/>
    </location>
</feature>
<evidence type="ECO:0000259" key="3">
    <source>
        <dbReference type="PROSITE" id="PS50883"/>
    </source>
</evidence>
<keyword evidence="2" id="KW-1133">Transmembrane helix</keyword>
<dbReference type="InterPro" id="IPR029787">
    <property type="entry name" value="Nucleotide_cyclase"/>
</dbReference>
<dbReference type="EMBL" id="BAAAZO010000001">
    <property type="protein sequence ID" value="GAA3595577.1"/>
    <property type="molecule type" value="Genomic_DNA"/>
</dbReference>
<dbReference type="SUPFAM" id="SSF55073">
    <property type="entry name" value="Nucleotide cyclase"/>
    <property type="match status" value="1"/>
</dbReference>
<evidence type="ECO:0000259" key="4">
    <source>
        <dbReference type="PROSITE" id="PS50887"/>
    </source>
</evidence>
<dbReference type="Gene3D" id="3.30.70.270">
    <property type="match status" value="1"/>
</dbReference>
<dbReference type="Gene3D" id="3.20.20.450">
    <property type="entry name" value="EAL domain"/>
    <property type="match status" value="1"/>
</dbReference>
<evidence type="ECO:0000256" key="1">
    <source>
        <dbReference type="SAM" id="MobiDB-lite"/>
    </source>
</evidence>
<dbReference type="SUPFAM" id="SSF141868">
    <property type="entry name" value="EAL domain-like"/>
    <property type="match status" value="1"/>
</dbReference>
<dbReference type="CDD" id="cd01948">
    <property type="entry name" value="EAL"/>
    <property type="match status" value="1"/>
</dbReference>
<name>A0ABP6Z1V8_9ACTN</name>
<dbReference type="InterPro" id="IPR035919">
    <property type="entry name" value="EAL_sf"/>
</dbReference>
<feature type="domain" description="EAL" evidence="3">
    <location>
        <begin position="543"/>
        <end position="795"/>
    </location>
</feature>
<reference evidence="6" key="1">
    <citation type="journal article" date="2019" name="Int. J. Syst. Evol. Microbiol.">
        <title>The Global Catalogue of Microorganisms (GCM) 10K type strain sequencing project: providing services to taxonomists for standard genome sequencing and annotation.</title>
        <authorList>
            <consortium name="The Broad Institute Genomics Platform"/>
            <consortium name="The Broad Institute Genome Sequencing Center for Infectious Disease"/>
            <person name="Wu L."/>
            <person name="Ma J."/>
        </authorList>
    </citation>
    <scope>NUCLEOTIDE SEQUENCE [LARGE SCALE GENOMIC DNA]</scope>
    <source>
        <strain evidence="6">JCM 16902</strain>
    </source>
</reference>
<dbReference type="PANTHER" id="PTHR44757:SF2">
    <property type="entry name" value="BIOFILM ARCHITECTURE MAINTENANCE PROTEIN MBAA"/>
    <property type="match status" value="1"/>
</dbReference>
<feature type="transmembrane region" description="Helical" evidence="2">
    <location>
        <begin position="297"/>
        <end position="316"/>
    </location>
</feature>
<feature type="region of interest" description="Disordered" evidence="1">
    <location>
        <begin position="471"/>
        <end position="500"/>
    </location>
</feature>
<dbReference type="Pfam" id="PF00563">
    <property type="entry name" value="EAL"/>
    <property type="match status" value="1"/>
</dbReference>
<protein>
    <recommendedName>
        <fullName evidence="7">Diguanylate cyclase/phosphodiesterase</fullName>
    </recommendedName>
</protein>
<proteinExistence type="predicted"/>
<dbReference type="Pfam" id="PF00990">
    <property type="entry name" value="GGDEF"/>
    <property type="match status" value="1"/>
</dbReference>
<dbReference type="PROSITE" id="PS50883">
    <property type="entry name" value="EAL"/>
    <property type="match status" value="1"/>
</dbReference>
<accession>A0ABP6Z1V8</accession>
<dbReference type="InterPro" id="IPR001633">
    <property type="entry name" value="EAL_dom"/>
</dbReference>
<feature type="transmembrane region" description="Helical" evidence="2">
    <location>
        <begin position="17"/>
        <end position="39"/>
    </location>
</feature>
<feature type="transmembrane region" description="Helical" evidence="2">
    <location>
        <begin position="140"/>
        <end position="161"/>
    </location>
</feature>
<evidence type="ECO:0008006" key="7">
    <source>
        <dbReference type="Google" id="ProtNLM"/>
    </source>
</evidence>
<keyword evidence="2" id="KW-0472">Membrane</keyword>
<sequence length="799" mass="84554">MLWGAVTTNPSTTVRDVAFGAVAFVAVACAAALTVAGITQGIGARPLATGLTGMVALLCGSLLAWNGTRPGPPDGEPVRYRQILGAALMLWGTGQIVNALSGQGFPTIGDSVAFVAAPLGVWGLLSVPRAVPGRHPAWRLGLDSVLLGVTVALPAWHFAFAQVFTGRPFDADAVMAALVLIADLTVICFATLAYVRDLDRNLLVAAIGAGLYTVGDLVTMRAGLAGTDPWPWWASLLWCLAWPVIVYGLLRYEPRPPDELRAPVDPDARGVIITTTVSLVLLVVSLAALLVDDHTDRIALVLVMIAVVVFGGREMLNTRIRSALLRRLNEEATADPLTGLANRRVLQAQMARLQQGEPWCLLTVDLDGFKDVNDLLGHATGDKLLVAVAHRLAAAVPPKALVSRIGGDEFAVLLPGSIQVGTQVGQTIVTAVRQSAADVEGVTRVEVSASIGVAAVDAKALIEGAVPLGDHQDQALSPADPDESDGPDDSEDAGEQTDPSVQTVVDPLGALSASGAALRVAKATGRNRVEVYNSTVARIRQRRLRVEERLRTAVETRAITVQFQPIVDLRRGVVTSAEALARWTDPQLGRVGPDEFITVAEQTGLVVDIGEQIMEATLSSAVKEGLFDRGLRINCNVSPVQLRVPGFHQVVQEALTAHGAPREQFVIEVTEQVLVEEGQAAQTLHRLAALGFTIAIDDFGTGYSALGYLQRLPADILKIDRALTSSLVSEPRSRAITRAVLDLSRTVGVSVVVEGVETSQVDDLVRRMGVGFGQGLHYGHAMSASDLAAMTDRLGRSGP</sequence>
<dbReference type="SMART" id="SM00267">
    <property type="entry name" value="GGDEF"/>
    <property type="match status" value="1"/>
</dbReference>
<dbReference type="InterPro" id="IPR000160">
    <property type="entry name" value="GGDEF_dom"/>
</dbReference>
<keyword evidence="6" id="KW-1185">Reference proteome</keyword>
<dbReference type="Proteomes" id="UP001501074">
    <property type="component" value="Unassembled WGS sequence"/>
</dbReference>
<feature type="compositionally biased region" description="Acidic residues" evidence="1">
    <location>
        <begin position="480"/>
        <end position="495"/>
    </location>
</feature>
<gene>
    <name evidence="5" type="ORF">GCM10022223_08420</name>
</gene>